<evidence type="ECO:0000313" key="10">
    <source>
        <dbReference type="Proteomes" id="UP001057580"/>
    </source>
</evidence>
<dbReference type="GO" id="GO:0046872">
    <property type="term" value="F:metal ion binding"/>
    <property type="evidence" value="ECO:0007669"/>
    <property type="project" value="UniProtKB-KW"/>
</dbReference>
<evidence type="ECO:0000256" key="2">
    <source>
        <dbReference type="ARBA" id="ARBA00022515"/>
    </source>
</evidence>
<evidence type="ECO:0000256" key="5">
    <source>
        <dbReference type="ARBA" id="ARBA00023004"/>
    </source>
</evidence>
<protein>
    <recommendedName>
        <fullName evidence="7">DNA primase large subunit PriL</fullName>
    </recommendedName>
</protein>
<dbReference type="Proteomes" id="UP001057580">
    <property type="component" value="Chromosome"/>
</dbReference>
<dbReference type="GO" id="GO:0003899">
    <property type="term" value="F:DNA-directed RNA polymerase activity"/>
    <property type="evidence" value="ECO:0007669"/>
    <property type="project" value="InterPro"/>
</dbReference>
<evidence type="ECO:0000256" key="3">
    <source>
        <dbReference type="ARBA" id="ARBA00022705"/>
    </source>
</evidence>
<keyword evidence="1 7" id="KW-0004">4Fe-4S</keyword>
<feature type="binding site" evidence="7">
    <location>
        <position position="320"/>
    </location>
    <ligand>
        <name>[4Fe-4S] cluster</name>
        <dbReference type="ChEBI" id="CHEBI:49883"/>
    </ligand>
</feature>
<feature type="binding site" evidence="7">
    <location>
        <position position="313"/>
    </location>
    <ligand>
        <name>[4Fe-4S] cluster</name>
        <dbReference type="ChEBI" id="CHEBI:49883"/>
    </ligand>
</feature>
<dbReference type="Pfam" id="PF04104">
    <property type="entry name" value="DNA_primase_lrg"/>
    <property type="match status" value="1"/>
</dbReference>
<comment type="subunit">
    <text evidence="7">Heterodimer of a small subunit (PriS) and a large subunit (PriL).</text>
</comment>
<sequence>MRRLHARYPFLRASREAVQDAEVDLGQLVTEGGPAVERGRERVERALLAGTVASEGRSSTRAELLSYPVARVLVSLLDTPGAVAKYANAEAALAHARFTEDFDDDAQLKSTDRERLSLDRLLADFDLSGQVRPTGEGEFLVDVTAYLKLASALEGERWRLVARELHDGVVPVRRPELYTLLREAVRRRVADDLPLSVPEGVADALAGQVRTLKDAVADVELRATPDVVEPELFPPCVKALLERAPDLDRRGRFALVSFLAGLDVDTQDVLAFYGVETESDADSVEYQFERLADSRGAAFPPPACATMQAFDLCVDRDEVCADIGHPVTYYAERVERAGVAVDADAGTADGD</sequence>
<proteinExistence type="inferred from homology"/>
<keyword evidence="2 7" id="KW-0639">Primosome</keyword>
<dbReference type="HAMAP" id="MF_00701">
    <property type="entry name" value="DNA_primase_lrg_arc"/>
    <property type="match status" value="1"/>
</dbReference>
<feature type="binding site" evidence="7">
    <location>
        <position position="304"/>
    </location>
    <ligand>
        <name>[4Fe-4S] cluster</name>
        <dbReference type="ChEBI" id="CHEBI:49883"/>
    </ligand>
</feature>
<evidence type="ECO:0000256" key="7">
    <source>
        <dbReference type="HAMAP-Rule" id="MF_00701"/>
    </source>
</evidence>
<keyword evidence="6 7" id="KW-0411">Iron-sulfur</keyword>
<dbReference type="GeneID" id="74943919"/>
<feature type="binding site" evidence="7">
    <location>
        <position position="236"/>
    </location>
    <ligand>
        <name>[4Fe-4S] cluster</name>
        <dbReference type="ChEBI" id="CHEBI:49883"/>
    </ligand>
</feature>
<reference evidence="9" key="1">
    <citation type="submission" date="2022-09" db="EMBL/GenBank/DDBJ databases">
        <title>Diverse halophilic archaea isolated from saline environments.</title>
        <authorList>
            <person name="Cui H.-L."/>
        </authorList>
    </citation>
    <scope>NUCLEOTIDE SEQUENCE</scope>
    <source>
        <strain evidence="9">ZS-35-S2</strain>
    </source>
</reference>
<dbReference type="EMBL" id="CP104003">
    <property type="protein sequence ID" value="UWM53598.1"/>
    <property type="molecule type" value="Genomic_DNA"/>
</dbReference>
<keyword evidence="10" id="KW-1185">Reference proteome</keyword>
<dbReference type="GO" id="GO:0006269">
    <property type="term" value="P:DNA replication, synthesis of primer"/>
    <property type="evidence" value="ECO:0007669"/>
    <property type="project" value="UniProtKB-UniRule"/>
</dbReference>
<dbReference type="AlphaFoldDB" id="A0A9E7U9W8"/>
<dbReference type="CDD" id="cd06560">
    <property type="entry name" value="PriL"/>
    <property type="match status" value="1"/>
</dbReference>
<dbReference type="GO" id="GO:1990077">
    <property type="term" value="C:primosome complex"/>
    <property type="evidence" value="ECO:0007669"/>
    <property type="project" value="UniProtKB-KW"/>
</dbReference>
<keyword evidence="4 7" id="KW-0479">Metal-binding</keyword>
<accession>A0A9E7U9W8</accession>
<dbReference type="KEGG" id="ssai:N0B31_15815"/>
<keyword evidence="3 7" id="KW-0235">DNA replication</keyword>
<evidence type="ECO:0000313" key="9">
    <source>
        <dbReference type="EMBL" id="UWM53598.1"/>
    </source>
</evidence>
<comment type="similarity">
    <text evidence="7">Belongs to the eukaryotic-type primase large subunit family.</text>
</comment>
<keyword evidence="5 7" id="KW-0408">Iron</keyword>
<evidence type="ECO:0000256" key="4">
    <source>
        <dbReference type="ARBA" id="ARBA00022723"/>
    </source>
</evidence>
<comment type="cofactor">
    <cofactor evidence="7">
        <name>[4Fe-4S] cluster</name>
        <dbReference type="ChEBI" id="CHEBI:49883"/>
    </cofactor>
    <text evidence="7">Binds 1 [4Fe-4S] cluster.</text>
</comment>
<name>A0A9E7U9W8_9EURY</name>
<dbReference type="InterPro" id="IPR023642">
    <property type="entry name" value="DNA_primase_lsu_PriL"/>
</dbReference>
<dbReference type="RefSeq" id="WP_260592592.1">
    <property type="nucleotide sequence ID" value="NZ_CP104003.1"/>
</dbReference>
<evidence type="ECO:0000256" key="6">
    <source>
        <dbReference type="ARBA" id="ARBA00023014"/>
    </source>
</evidence>
<organism evidence="9 10">
    <name type="scientific">Salinirubellus salinus</name>
    <dbReference type="NCBI Taxonomy" id="1364945"/>
    <lineage>
        <taxon>Archaea</taxon>
        <taxon>Methanobacteriati</taxon>
        <taxon>Methanobacteriota</taxon>
        <taxon>Stenosarchaea group</taxon>
        <taxon>Halobacteria</taxon>
        <taxon>Halobacteriales</taxon>
        <taxon>Natronomonadaceae</taxon>
        <taxon>Salinirubellus</taxon>
    </lineage>
</organism>
<dbReference type="GO" id="GO:0051539">
    <property type="term" value="F:4 iron, 4 sulfur cluster binding"/>
    <property type="evidence" value="ECO:0007669"/>
    <property type="project" value="UniProtKB-UniRule"/>
</dbReference>
<evidence type="ECO:0000256" key="1">
    <source>
        <dbReference type="ARBA" id="ARBA00022485"/>
    </source>
</evidence>
<dbReference type="InterPro" id="IPR058560">
    <property type="entry name" value="DNA_primase_C"/>
</dbReference>
<gene>
    <name evidence="7" type="primary">priL</name>
    <name evidence="9" type="ORF">N0B31_15815</name>
</gene>
<evidence type="ECO:0000259" key="8">
    <source>
        <dbReference type="Pfam" id="PF04104"/>
    </source>
</evidence>
<feature type="domain" description="DNA primase large subunit C-terminal" evidence="8">
    <location>
        <begin position="228"/>
        <end position="308"/>
    </location>
</feature>
<comment type="function">
    <text evidence="7">Regulatory subunit of DNA primase, an RNA polymerase that catalyzes the synthesis of short RNA molecules used as primers for DNA polymerase during DNA replication. Stabilizes and modulates the activity of the small subunit, increasing the rate of DNA synthesis, and conferring RNA synthesis capability. The DNA polymerase activity may enable DNA primase to also catalyze primer extension after primer synthesis. May also play a role in DNA repair.</text>
</comment>
<dbReference type="SUPFAM" id="SSF140914">
    <property type="entry name" value="PriB N-terminal domain-like"/>
    <property type="match status" value="1"/>
</dbReference>
<dbReference type="Pfam" id="PF26466">
    <property type="entry name" value="DNA_primase_lrg_N"/>
    <property type="match status" value="1"/>
</dbReference>